<accession>D5SHL3</accession>
<dbReference type="EMBL" id="BT124814">
    <property type="protein sequence ID" value="ADF87909.1"/>
    <property type="molecule type" value="mRNA"/>
</dbReference>
<sequence>MDNNKCGSMGECRPDIEKDTSNGYRYSYRYRYRYRYTGAILVLGWHAARATSVRSYIETIRRKLINCRVLIGITVIAHHHWPQKSKNV</sequence>
<organism evidence="1">
    <name type="scientific">Drosophila melanogaster</name>
    <name type="common">Fruit fly</name>
    <dbReference type="NCBI Taxonomy" id="7227"/>
    <lineage>
        <taxon>Eukaryota</taxon>
        <taxon>Metazoa</taxon>
        <taxon>Ecdysozoa</taxon>
        <taxon>Arthropoda</taxon>
        <taxon>Hexapoda</taxon>
        <taxon>Insecta</taxon>
        <taxon>Pterygota</taxon>
        <taxon>Neoptera</taxon>
        <taxon>Endopterygota</taxon>
        <taxon>Diptera</taxon>
        <taxon>Brachycera</taxon>
        <taxon>Muscomorpha</taxon>
        <taxon>Ephydroidea</taxon>
        <taxon>Drosophilidae</taxon>
        <taxon>Drosophila</taxon>
        <taxon>Sophophora</taxon>
    </lineage>
</organism>
<proteinExistence type="evidence at transcript level"/>
<protein>
    <submittedName>
        <fullName evidence="1">MIP22187p</fullName>
    </submittedName>
</protein>
<dbReference type="AlphaFoldDB" id="D5SHL3"/>
<name>D5SHL3_DROME</name>
<evidence type="ECO:0000313" key="1">
    <source>
        <dbReference type="EMBL" id="ADF87909.1"/>
    </source>
</evidence>
<reference evidence="1" key="1">
    <citation type="submission" date="2010-04" db="EMBL/GenBank/DDBJ databases">
        <authorList>
            <person name="Carlson J."/>
            <person name="Booth B."/>
            <person name="Frise E."/>
            <person name="Sandler J."/>
            <person name="Wan K."/>
            <person name="Yu C."/>
            <person name="Celniker S."/>
        </authorList>
    </citation>
    <scope>NUCLEOTIDE SEQUENCE</scope>
</reference>